<evidence type="ECO:0000313" key="11">
    <source>
        <dbReference type="Proteomes" id="UP000823046"/>
    </source>
</evidence>
<evidence type="ECO:0000259" key="9">
    <source>
        <dbReference type="PROSITE" id="PS51194"/>
    </source>
</evidence>
<dbReference type="InterPro" id="IPR027417">
    <property type="entry name" value="P-loop_NTPase"/>
</dbReference>
<accession>A0ABQ7JCS7</accession>
<keyword evidence="4 6" id="KW-0067">ATP-binding</keyword>
<dbReference type="Pfam" id="PF00271">
    <property type="entry name" value="Helicase_C"/>
    <property type="match status" value="1"/>
</dbReference>
<dbReference type="SMART" id="SM00487">
    <property type="entry name" value="DEXDc"/>
    <property type="match status" value="1"/>
</dbReference>
<dbReference type="InterPro" id="IPR014001">
    <property type="entry name" value="Helicase_ATP-bd"/>
</dbReference>
<evidence type="ECO:0000313" key="10">
    <source>
        <dbReference type="EMBL" id="KAF8821795.1"/>
    </source>
</evidence>
<dbReference type="Proteomes" id="UP000823046">
    <property type="component" value="Unassembled WGS sequence"/>
</dbReference>
<dbReference type="PROSITE" id="PS51192">
    <property type="entry name" value="HELICASE_ATP_BIND_1"/>
    <property type="match status" value="1"/>
</dbReference>
<keyword evidence="3 6" id="KW-0347">Helicase</keyword>
<dbReference type="SUPFAM" id="SSF52540">
    <property type="entry name" value="P-loop containing nucleoside triphosphate hydrolases"/>
    <property type="match status" value="1"/>
</dbReference>
<dbReference type="Gene3D" id="3.40.50.300">
    <property type="entry name" value="P-loop containing nucleotide triphosphate hydrolases"/>
    <property type="match status" value="2"/>
</dbReference>
<evidence type="ECO:0000259" key="8">
    <source>
        <dbReference type="PROSITE" id="PS51192"/>
    </source>
</evidence>
<organism evidence="10 11">
    <name type="scientific">Cardiosporidium cionae</name>
    <dbReference type="NCBI Taxonomy" id="476202"/>
    <lineage>
        <taxon>Eukaryota</taxon>
        <taxon>Sar</taxon>
        <taxon>Alveolata</taxon>
        <taxon>Apicomplexa</taxon>
        <taxon>Aconoidasida</taxon>
        <taxon>Nephromycida</taxon>
        <taxon>Cardiosporidium</taxon>
    </lineage>
</organism>
<protein>
    <recommendedName>
        <fullName evidence="7">ATP-dependent RNA helicase</fullName>
        <ecNumber evidence="7">3.6.4.13</ecNumber>
    </recommendedName>
</protein>
<keyword evidence="5 7" id="KW-0694">RNA-binding</keyword>
<feature type="domain" description="Helicase ATP-binding" evidence="8">
    <location>
        <begin position="16"/>
        <end position="191"/>
    </location>
</feature>
<evidence type="ECO:0000256" key="1">
    <source>
        <dbReference type="ARBA" id="ARBA00022741"/>
    </source>
</evidence>
<dbReference type="PROSITE" id="PS00039">
    <property type="entry name" value="DEAD_ATP_HELICASE"/>
    <property type="match status" value="1"/>
</dbReference>
<dbReference type="PROSITE" id="PS51194">
    <property type="entry name" value="HELICASE_CTER"/>
    <property type="match status" value="1"/>
</dbReference>
<comment type="domain">
    <text evidence="7">The Q motif is unique to and characteristic of the DEAD box family of RNA helicases and controls ATP binding and hydrolysis.</text>
</comment>
<dbReference type="EC" id="3.6.4.13" evidence="7"/>
<proteinExistence type="inferred from homology"/>
<evidence type="ECO:0000256" key="7">
    <source>
        <dbReference type="RuleBase" id="RU365068"/>
    </source>
</evidence>
<dbReference type="InterPro" id="IPR011545">
    <property type="entry name" value="DEAD/DEAH_box_helicase_dom"/>
</dbReference>
<evidence type="ECO:0000256" key="6">
    <source>
        <dbReference type="RuleBase" id="RU000492"/>
    </source>
</evidence>
<dbReference type="InterPro" id="IPR001650">
    <property type="entry name" value="Helicase_C-like"/>
</dbReference>
<evidence type="ECO:0000256" key="5">
    <source>
        <dbReference type="ARBA" id="ARBA00022884"/>
    </source>
</evidence>
<evidence type="ECO:0000256" key="2">
    <source>
        <dbReference type="ARBA" id="ARBA00022801"/>
    </source>
</evidence>
<evidence type="ECO:0000256" key="4">
    <source>
        <dbReference type="ARBA" id="ARBA00022840"/>
    </source>
</evidence>
<dbReference type="InterPro" id="IPR000629">
    <property type="entry name" value="RNA-helicase_DEAD-box_CS"/>
</dbReference>
<comment type="similarity">
    <text evidence="6">Belongs to the DEAD box helicase family.</text>
</comment>
<gene>
    <name evidence="10" type="ORF">IE077_001575</name>
</gene>
<dbReference type="Pfam" id="PF00270">
    <property type="entry name" value="DEAD"/>
    <property type="match status" value="1"/>
</dbReference>
<dbReference type="EMBL" id="JADAQX010000126">
    <property type="protein sequence ID" value="KAF8821795.1"/>
    <property type="molecule type" value="Genomic_DNA"/>
</dbReference>
<comment type="catalytic activity">
    <reaction evidence="7">
        <text>ATP + H2O = ADP + phosphate + H(+)</text>
        <dbReference type="Rhea" id="RHEA:13065"/>
        <dbReference type="ChEBI" id="CHEBI:15377"/>
        <dbReference type="ChEBI" id="CHEBI:15378"/>
        <dbReference type="ChEBI" id="CHEBI:30616"/>
        <dbReference type="ChEBI" id="CHEBI:43474"/>
        <dbReference type="ChEBI" id="CHEBI:456216"/>
        <dbReference type="EC" id="3.6.4.13"/>
    </reaction>
</comment>
<comment type="caution">
    <text evidence="10">The sequence shown here is derived from an EMBL/GenBank/DDBJ whole genome shotgun (WGS) entry which is preliminary data.</text>
</comment>
<keyword evidence="1 6" id="KW-0547">Nucleotide-binding</keyword>
<dbReference type="GO" id="GO:0004386">
    <property type="term" value="F:helicase activity"/>
    <property type="evidence" value="ECO:0007669"/>
    <property type="project" value="UniProtKB-KW"/>
</dbReference>
<comment type="function">
    <text evidence="7">RNA helicase.</text>
</comment>
<reference evidence="10 11" key="1">
    <citation type="journal article" date="2020" name="bioRxiv">
        <title>Metabolic contributions of an alphaproteobacterial endosymbiont in the apicomplexan Cardiosporidium cionae.</title>
        <authorList>
            <person name="Hunter E.S."/>
            <person name="Paight C.J."/>
            <person name="Lane C.E."/>
        </authorList>
    </citation>
    <scope>NUCLEOTIDE SEQUENCE [LARGE SCALE GENOMIC DNA]</scope>
    <source>
        <strain evidence="10">ESH_2018</strain>
    </source>
</reference>
<keyword evidence="11" id="KW-1185">Reference proteome</keyword>
<dbReference type="CDD" id="cd18787">
    <property type="entry name" value="SF2_C_DEAD"/>
    <property type="match status" value="1"/>
</dbReference>
<feature type="domain" description="Helicase C-terminal" evidence="9">
    <location>
        <begin position="228"/>
        <end position="336"/>
    </location>
</feature>
<dbReference type="PANTHER" id="PTHR24031">
    <property type="entry name" value="RNA HELICASE"/>
    <property type="match status" value="1"/>
</dbReference>
<dbReference type="SMART" id="SM00490">
    <property type="entry name" value="HELICc"/>
    <property type="match status" value="1"/>
</dbReference>
<sequence length="336" mass="38098">MKMILQALSLVDPQDTSSHSTSSDFLVQSKTGTGKTLAYLFAIVETLLRTPPTGVGALIIAPTRELALQIQREAQMLLTHQSLEIIALVGGISKREDKINLRRHKPHILIGTAGRLLYHLEETYFFTSLFENLQILVLDEADRLLELGHRLATQKLLSYLPKKRQTFLFSATLSKQMNELIQQACKADYQFLDCIASTNPTQLLLHQQAILHPAEATLTVLYNILYGEIQKHRYSYKIIVFFQTSRLTAFFSAFFQQQFRMAVYEIHSRRDSTTRLSLSLKFSKDSTGILFASDLCARGMDFPNISLVIQVGAPLNFEQYLHRIGRTARLGGRKFG</sequence>
<keyword evidence="2 6" id="KW-0378">Hydrolase</keyword>
<name>A0ABQ7JCS7_9APIC</name>
<evidence type="ECO:0000256" key="3">
    <source>
        <dbReference type="ARBA" id="ARBA00022806"/>
    </source>
</evidence>